<evidence type="ECO:0000313" key="2">
    <source>
        <dbReference type="EMBL" id="CAL4134307.1"/>
    </source>
</evidence>
<dbReference type="PANTHER" id="PTHR16116">
    <property type="entry name" value="ZINC FINGER PROTEIN 839"/>
    <property type="match status" value="1"/>
</dbReference>
<feature type="compositionally biased region" description="Basic residues" evidence="1">
    <location>
        <begin position="218"/>
        <end position="235"/>
    </location>
</feature>
<accession>A0AAV2RNA7</accession>
<feature type="region of interest" description="Disordered" evidence="1">
    <location>
        <begin position="189"/>
        <end position="243"/>
    </location>
</feature>
<dbReference type="AlphaFoldDB" id="A0AAV2RNA7"/>
<gene>
    <name evidence="2" type="ORF">MNOR_LOCUS27399</name>
</gene>
<comment type="caution">
    <text evidence="2">The sequence shown here is derived from an EMBL/GenBank/DDBJ whole genome shotgun (WGS) entry which is preliminary data.</text>
</comment>
<feature type="region of interest" description="Disordered" evidence="1">
    <location>
        <begin position="142"/>
        <end position="172"/>
    </location>
</feature>
<dbReference type="EMBL" id="CAXKWB010028783">
    <property type="protein sequence ID" value="CAL4134307.1"/>
    <property type="molecule type" value="Genomic_DNA"/>
</dbReference>
<reference evidence="2 3" key="1">
    <citation type="submission" date="2024-05" db="EMBL/GenBank/DDBJ databases">
        <authorList>
            <person name="Wallberg A."/>
        </authorList>
    </citation>
    <scope>NUCLEOTIDE SEQUENCE [LARGE SCALE GENOMIC DNA]</scope>
</reference>
<feature type="compositionally biased region" description="Polar residues" evidence="1">
    <location>
        <begin position="148"/>
        <end position="172"/>
    </location>
</feature>
<dbReference type="Proteomes" id="UP001497623">
    <property type="component" value="Unassembled WGS sequence"/>
</dbReference>
<dbReference type="InterPro" id="IPR039946">
    <property type="entry name" value="ZN839"/>
</dbReference>
<evidence type="ECO:0008006" key="4">
    <source>
        <dbReference type="Google" id="ProtNLM"/>
    </source>
</evidence>
<evidence type="ECO:0000313" key="3">
    <source>
        <dbReference type="Proteomes" id="UP001497623"/>
    </source>
</evidence>
<name>A0AAV2RNA7_MEGNR</name>
<proteinExistence type="predicted"/>
<feature type="region of interest" description="Disordered" evidence="1">
    <location>
        <begin position="1"/>
        <end position="67"/>
    </location>
</feature>
<feature type="non-terminal residue" evidence="2">
    <location>
        <position position="1"/>
    </location>
</feature>
<protein>
    <recommendedName>
        <fullName evidence="4">C2H2-type domain-containing protein</fullName>
    </recommendedName>
</protein>
<feature type="compositionally biased region" description="Basic residues" evidence="1">
    <location>
        <begin position="16"/>
        <end position="26"/>
    </location>
</feature>
<dbReference type="PANTHER" id="PTHR16116:SF5">
    <property type="entry name" value="ZINC FINGER PROTEIN 839"/>
    <property type="match status" value="1"/>
</dbReference>
<evidence type="ECO:0000256" key="1">
    <source>
        <dbReference type="SAM" id="MobiDB-lite"/>
    </source>
</evidence>
<feature type="non-terminal residue" evidence="2">
    <location>
        <position position="304"/>
    </location>
</feature>
<feature type="compositionally biased region" description="Polar residues" evidence="1">
    <location>
        <begin position="202"/>
        <end position="211"/>
    </location>
</feature>
<keyword evidence="3" id="KW-1185">Reference proteome</keyword>
<sequence length="304" mass="33664">KKILPRKTQLSISRTRSGRISRPPKHMLKDFKRGHGIVSTDEDKDFAASNSESENGKPVPQQDNMKPQEPVIFELPARKKRDLGAATRLRYTCLTCGKLYMGRIEAHYAKFPDHRRSHHSEGIVQQTYSALKIMSEVSKISIEESSSADVNKSVLSPTPGTKASETNSEPSLPMETLTSFQVQEGSSGAIPDIAHTNLDGGANSQTQTQGDTPIRGCVRGRRGRPRGRARGRGVRRGSTSCQSPAIQHTASNAEMLQKVLSSYNNSEILEATGKRVVDYLEPWQLLSYKATGRLQPESLDHWQK</sequence>
<organism evidence="2 3">
    <name type="scientific">Meganyctiphanes norvegica</name>
    <name type="common">Northern krill</name>
    <name type="synonym">Thysanopoda norvegica</name>
    <dbReference type="NCBI Taxonomy" id="48144"/>
    <lineage>
        <taxon>Eukaryota</taxon>
        <taxon>Metazoa</taxon>
        <taxon>Ecdysozoa</taxon>
        <taxon>Arthropoda</taxon>
        <taxon>Crustacea</taxon>
        <taxon>Multicrustacea</taxon>
        <taxon>Malacostraca</taxon>
        <taxon>Eumalacostraca</taxon>
        <taxon>Eucarida</taxon>
        <taxon>Euphausiacea</taxon>
        <taxon>Euphausiidae</taxon>
        <taxon>Meganyctiphanes</taxon>
    </lineage>
</organism>